<dbReference type="RefSeq" id="WP_115931693.1">
    <property type="nucleotide sequence ID" value="NZ_QREH01000001.1"/>
</dbReference>
<evidence type="ECO:0000256" key="3">
    <source>
        <dbReference type="ARBA" id="ARBA00022448"/>
    </source>
</evidence>
<evidence type="ECO:0000256" key="2">
    <source>
        <dbReference type="ARBA" id="ARBA00010992"/>
    </source>
</evidence>
<dbReference type="Proteomes" id="UP000256727">
    <property type="component" value="Unassembled WGS sequence"/>
</dbReference>
<evidence type="ECO:0000259" key="11">
    <source>
        <dbReference type="PROSITE" id="PS50850"/>
    </source>
</evidence>
<feature type="transmembrane region" description="Helical" evidence="10">
    <location>
        <begin position="300"/>
        <end position="322"/>
    </location>
</feature>
<dbReference type="GO" id="GO:0005886">
    <property type="term" value="C:plasma membrane"/>
    <property type="evidence" value="ECO:0007669"/>
    <property type="project" value="UniProtKB-SubCell"/>
</dbReference>
<dbReference type="PANTHER" id="PTHR48023:SF4">
    <property type="entry name" value="D-XYLOSE-PROTON SYMPORTER-LIKE 2"/>
    <property type="match status" value="1"/>
</dbReference>
<comment type="caution">
    <text evidence="12">The sequence shown here is derived from an EMBL/GenBank/DDBJ whole genome shotgun (WGS) entry which is preliminary data.</text>
</comment>
<gene>
    <name evidence="12" type="ORF">C8E99_1422</name>
</gene>
<dbReference type="AlphaFoldDB" id="A0A3D9LB55"/>
<evidence type="ECO:0000256" key="5">
    <source>
        <dbReference type="ARBA" id="ARBA00022597"/>
    </source>
</evidence>
<feature type="domain" description="Major facilitator superfamily (MFS) profile" evidence="11">
    <location>
        <begin position="17"/>
        <end position="462"/>
    </location>
</feature>
<feature type="transmembrane region" description="Helical" evidence="10">
    <location>
        <begin position="263"/>
        <end position="285"/>
    </location>
</feature>
<dbReference type="Pfam" id="PF00083">
    <property type="entry name" value="Sugar_tr"/>
    <property type="match status" value="1"/>
</dbReference>
<evidence type="ECO:0000313" key="12">
    <source>
        <dbReference type="EMBL" id="REE03609.1"/>
    </source>
</evidence>
<evidence type="ECO:0000256" key="10">
    <source>
        <dbReference type="SAM" id="Phobius"/>
    </source>
</evidence>
<feature type="transmembrane region" description="Helical" evidence="10">
    <location>
        <begin position="329"/>
        <end position="349"/>
    </location>
</feature>
<dbReference type="OrthoDB" id="4008739at2"/>
<evidence type="ECO:0000256" key="1">
    <source>
        <dbReference type="ARBA" id="ARBA00004651"/>
    </source>
</evidence>
<dbReference type="InterPro" id="IPR047984">
    <property type="entry name" value="XylE-like"/>
</dbReference>
<keyword evidence="6 10" id="KW-0812">Transmembrane</keyword>
<evidence type="ECO:0000256" key="6">
    <source>
        <dbReference type="ARBA" id="ARBA00022692"/>
    </source>
</evidence>
<keyword evidence="8 10" id="KW-0472">Membrane</keyword>
<comment type="subcellular location">
    <subcellularLocation>
        <location evidence="1">Cell membrane</location>
        <topology evidence="1">Multi-pass membrane protein</topology>
    </subcellularLocation>
</comment>
<dbReference type="InterPro" id="IPR003663">
    <property type="entry name" value="Sugar/inositol_transpt"/>
</dbReference>
<dbReference type="EMBL" id="QREH01000001">
    <property type="protein sequence ID" value="REE03609.1"/>
    <property type="molecule type" value="Genomic_DNA"/>
</dbReference>
<dbReference type="InterPro" id="IPR005829">
    <property type="entry name" value="Sugar_transporter_CS"/>
</dbReference>
<feature type="transmembrane region" description="Helical" evidence="10">
    <location>
        <begin position="438"/>
        <end position="458"/>
    </location>
</feature>
<proteinExistence type="inferred from homology"/>
<keyword evidence="4" id="KW-1003">Cell membrane</keyword>
<dbReference type="PANTHER" id="PTHR48023">
    <property type="entry name" value="D-XYLOSE-PROTON SYMPORTER-LIKE 2"/>
    <property type="match status" value="1"/>
</dbReference>
<feature type="transmembrane region" description="Helical" evidence="10">
    <location>
        <begin position="83"/>
        <end position="102"/>
    </location>
</feature>
<feature type="transmembrane region" description="Helical" evidence="10">
    <location>
        <begin position="108"/>
        <end position="129"/>
    </location>
</feature>
<dbReference type="SUPFAM" id="SSF103473">
    <property type="entry name" value="MFS general substrate transporter"/>
    <property type="match status" value="1"/>
</dbReference>
<dbReference type="PRINTS" id="PR00171">
    <property type="entry name" value="SUGRTRNSPORT"/>
</dbReference>
<feature type="transmembrane region" description="Helical" evidence="10">
    <location>
        <begin position="369"/>
        <end position="397"/>
    </location>
</feature>
<dbReference type="PROSITE" id="PS00216">
    <property type="entry name" value="SUGAR_TRANSPORT_1"/>
    <property type="match status" value="1"/>
</dbReference>
<accession>A0A3D9LB55</accession>
<protein>
    <submittedName>
        <fullName evidence="12">Sugar porter (SP) family MFS transporter</fullName>
    </submittedName>
</protein>
<keyword evidence="5" id="KW-0762">Sugar transport</keyword>
<keyword evidence="3 9" id="KW-0813">Transport</keyword>
<evidence type="ECO:0000256" key="8">
    <source>
        <dbReference type="ARBA" id="ARBA00023136"/>
    </source>
</evidence>
<dbReference type="PROSITE" id="PS50850">
    <property type="entry name" value="MFS"/>
    <property type="match status" value="1"/>
</dbReference>
<dbReference type="GO" id="GO:0022857">
    <property type="term" value="F:transmembrane transporter activity"/>
    <property type="evidence" value="ECO:0007669"/>
    <property type="project" value="InterPro"/>
</dbReference>
<keyword evidence="7 10" id="KW-1133">Transmembrane helix</keyword>
<organism evidence="12 13">
    <name type="scientific">Citricoccus muralis</name>
    <dbReference type="NCBI Taxonomy" id="169134"/>
    <lineage>
        <taxon>Bacteria</taxon>
        <taxon>Bacillati</taxon>
        <taxon>Actinomycetota</taxon>
        <taxon>Actinomycetes</taxon>
        <taxon>Micrococcales</taxon>
        <taxon>Micrococcaceae</taxon>
        <taxon>Citricoccus</taxon>
    </lineage>
</organism>
<dbReference type="InterPro" id="IPR020846">
    <property type="entry name" value="MFS_dom"/>
</dbReference>
<dbReference type="NCBIfam" id="TIGR00879">
    <property type="entry name" value="SP"/>
    <property type="match status" value="1"/>
</dbReference>
<reference evidence="12 13" key="1">
    <citation type="submission" date="2018-07" db="EMBL/GenBank/DDBJ databases">
        <title>Sequencing the genomes of 1000 actinobacteria strains.</title>
        <authorList>
            <person name="Klenk H.-P."/>
        </authorList>
    </citation>
    <scope>NUCLEOTIDE SEQUENCE [LARGE SCALE GENOMIC DNA]</scope>
    <source>
        <strain evidence="12 13">DSM 14442</strain>
    </source>
</reference>
<evidence type="ECO:0000256" key="4">
    <source>
        <dbReference type="ARBA" id="ARBA00022475"/>
    </source>
</evidence>
<feature type="transmembrane region" description="Helical" evidence="10">
    <location>
        <begin position="12"/>
        <end position="30"/>
    </location>
</feature>
<dbReference type="InterPro" id="IPR050820">
    <property type="entry name" value="MFS_Sugar_Transporter"/>
</dbReference>
<evidence type="ECO:0000313" key="13">
    <source>
        <dbReference type="Proteomes" id="UP000256727"/>
    </source>
</evidence>
<comment type="similarity">
    <text evidence="2 9">Belongs to the major facilitator superfamily. Sugar transporter (TC 2.A.1.1) family.</text>
</comment>
<evidence type="ECO:0000256" key="7">
    <source>
        <dbReference type="ARBA" id="ARBA00022989"/>
    </source>
</evidence>
<dbReference type="CDD" id="cd17359">
    <property type="entry name" value="MFS_XylE_like"/>
    <property type="match status" value="1"/>
</dbReference>
<dbReference type="InterPro" id="IPR005828">
    <property type="entry name" value="MFS_sugar_transport-like"/>
</dbReference>
<dbReference type="InterPro" id="IPR036259">
    <property type="entry name" value="MFS_trans_sf"/>
</dbReference>
<dbReference type="FunFam" id="1.20.1250.20:FF:000122">
    <property type="entry name" value="D-xylose transporter XylE"/>
    <property type="match status" value="1"/>
</dbReference>
<name>A0A3D9LB55_9MICC</name>
<sequence length="486" mass="51308">MVTKDPTSRLNARVIGICIAAALGGFLFGFDTSVINGAVDALSEQFSLGAGLTGFAVSSALIGCAVGAWFAGPVANRLGRVPVMLLASVLFLVSAIGSGLAFGVWDLIVWRVIGGLGVGAASVIAPAYIAEVSPAGVRGRLGSLQQLAIVTGIFVALLSDAMFANLAGGAAEPFWWGLEAWRWMFMAEAVPAALYGIFAFRLPESPRFLVGRGKLDQAAQVLYDFTGVEQVNLKIQEIKGTLDSEKRESLRDLAGSLMGLKPIVWVGIALSVFQQFVGINVIFYYSTTLWRSVGFEESDALTVSVITSVTNIVVTIIAILLVDRVGRRPMLLVGSLGMAVSLALMAVAFSFATTTTAPDGTTSAELGGAWATVALVAANAFVVFFGATWGPLVWVLLGEMFPNRIRAGALAVAAAAQWAANFAVSTTFPMLADTGLSLAYGLYAAMAALSFIFVWWFVTETKGRELEEMTDSVSARRSRTRSPSPL</sequence>
<dbReference type="Gene3D" id="1.20.1250.20">
    <property type="entry name" value="MFS general substrate transporter like domains"/>
    <property type="match status" value="2"/>
</dbReference>
<feature type="transmembrane region" description="Helical" evidence="10">
    <location>
        <begin position="409"/>
        <end position="432"/>
    </location>
</feature>
<feature type="transmembrane region" description="Helical" evidence="10">
    <location>
        <begin position="50"/>
        <end position="71"/>
    </location>
</feature>
<keyword evidence="13" id="KW-1185">Reference proteome</keyword>
<evidence type="ECO:0000256" key="9">
    <source>
        <dbReference type="RuleBase" id="RU003346"/>
    </source>
</evidence>
<feature type="transmembrane region" description="Helical" evidence="10">
    <location>
        <begin position="183"/>
        <end position="202"/>
    </location>
</feature>
<feature type="transmembrane region" description="Helical" evidence="10">
    <location>
        <begin position="141"/>
        <end position="163"/>
    </location>
</feature>
<dbReference type="PROSITE" id="PS00217">
    <property type="entry name" value="SUGAR_TRANSPORT_2"/>
    <property type="match status" value="1"/>
</dbReference>